<dbReference type="GeneID" id="9939588"/>
<dbReference type="RefSeq" id="XP_003137789.1">
    <property type="nucleotide sequence ID" value="XM_003137741.1"/>
</dbReference>
<organism evidence="1">
    <name type="scientific">Loa loa</name>
    <name type="common">Eye worm</name>
    <name type="synonym">Filaria loa</name>
    <dbReference type="NCBI Taxonomy" id="7209"/>
    <lineage>
        <taxon>Eukaryota</taxon>
        <taxon>Metazoa</taxon>
        <taxon>Ecdysozoa</taxon>
        <taxon>Nematoda</taxon>
        <taxon>Chromadorea</taxon>
        <taxon>Rhabditida</taxon>
        <taxon>Spirurina</taxon>
        <taxon>Spiruromorpha</taxon>
        <taxon>Filarioidea</taxon>
        <taxon>Onchocercidae</taxon>
        <taxon>Loa</taxon>
    </lineage>
</organism>
<dbReference type="KEGG" id="loa:LOAG_02208"/>
<protein>
    <submittedName>
        <fullName evidence="1">Uncharacterized protein</fullName>
    </submittedName>
</protein>
<dbReference type="AlphaFoldDB" id="A0A1S0U7R2"/>
<evidence type="ECO:0000313" key="1">
    <source>
        <dbReference type="EMBL" id="EFO26288.1"/>
    </source>
</evidence>
<name>A0A1S0U7R2_LOALO</name>
<accession>A0A1S0U7R2</accession>
<reference evidence="1" key="1">
    <citation type="submission" date="2012-04" db="EMBL/GenBank/DDBJ databases">
        <title>The Genome Sequence of Loa loa.</title>
        <authorList>
            <consortium name="The Broad Institute Genome Sequencing Platform"/>
            <consortium name="Broad Institute Genome Sequencing Center for Infectious Disease"/>
            <person name="Nutman T.B."/>
            <person name="Fink D.L."/>
            <person name="Russ C."/>
            <person name="Young S."/>
            <person name="Zeng Q."/>
            <person name="Gargeya S."/>
            <person name="Alvarado L."/>
            <person name="Berlin A."/>
            <person name="Chapman S.B."/>
            <person name="Chen Z."/>
            <person name="Freedman E."/>
            <person name="Gellesch M."/>
            <person name="Goldberg J."/>
            <person name="Griggs A."/>
            <person name="Gujja S."/>
            <person name="Heilman E.R."/>
            <person name="Heiman D."/>
            <person name="Howarth C."/>
            <person name="Mehta T."/>
            <person name="Neiman D."/>
            <person name="Pearson M."/>
            <person name="Roberts A."/>
            <person name="Saif S."/>
            <person name="Shea T."/>
            <person name="Shenoy N."/>
            <person name="Sisk P."/>
            <person name="Stolte C."/>
            <person name="Sykes S."/>
            <person name="White J."/>
            <person name="Yandava C."/>
            <person name="Haas B."/>
            <person name="Henn M.R."/>
            <person name="Nusbaum C."/>
            <person name="Birren B."/>
        </authorList>
    </citation>
    <scope>NUCLEOTIDE SEQUENCE [LARGE SCALE GENOMIC DNA]</scope>
</reference>
<dbReference type="InParanoid" id="A0A1S0U7R2"/>
<proteinExistence type="predicted"/>
<dbReference type="EMBL" id="JH712360">
    <property type="protein sequence ID" value="EFO26288.1"/>
    <property type="molecule type" value="Genomic_DNA"/>
</dbReference>
<dbReference type="CTD" id="9939588"/>
<gene>
    <name evidence="1" type="ORF">LOAG_02208</name>
</gene>
<sequence length="133" mass="15144">MSSFPFPSEVSAVPPEKSIQDDQHAKMSLLSSLDLLVPFAQQKNSNTERTTASANAHIYVYQCPKEIPMVVRIQNTQNSAQFLKMCQRNYVGNKEFQRQRLIPKTNRESLKKTLHSSSVKKTSYTTLQIPTLQ</sequence>